<keyword evidence="10 12" id="KW-0472">Membrane</keyword>
<evidence type="ECO:0000313" key="14">
    <source>
        <dbReference type="Proteomes" id="UP001324115"/>
    </source>
</evidence>
<dbReference type="AlphaFoldDB" id="A0AAN7I5M4"/>
<evidence type="ECO:0000256" key="11">
    <source>
        <dbReference type="ARBA" id="ARBA00043980"/>
    </source>
</evidence>
<dbReference type="PANTHER" id="PTHR33650">
    <property type="entry name" value="CHLOROPLAST ENVELOPE MEMBRANE PROTEIN-RELATED"/>
    <property type="match status" value="1"/>
</dbReference>
<dbReference type="InterPro" id="IPR004282">
    <property type="entry name" value="CemA"/>
</dbReference>
<evidence type="ECO:0000256" key="8">
    <source>
        <dbReference type="ARBA" id="ARBA00022989"/>
    </source>
</evidence>
<keyword evidence="5 12" id="KW-0812">Transmembrane</keyword>
<evidence type="ECO:0000256" key="1">
    <source>
        <dbReference type="ARBA" id="ARBA00004141"/>
    </source>
</evidence>
<keyword evidence="7" id="KW-0630">Potassium</keyword>
<proteinExistence type="inferred from homology"/>
<name>A0AAN7I5M4_QUERU</name>
<evidence type="ECO:0000256" key="4">
    <source>
        <dbReference type="ARBA" id="ARBA00022538"/>
    </source>
</evidence>
<accession>A0AAN7I5M4</accession>
<keyword evidence="6" id="KW-0375">Hydrogen ion transport</keyword>
<keyword evidence="2" id="KW-0813">Transport</keyword>
<keyword evidence="9" id="KW-0406">Ion transport</keyword>
<comment type="subcellular location">
    <subcellularLocation>
        <location evidence="1">Membrane</location>
        <topology evidence="1">Multi-pass membrane protein</topology>
    </subcellularLocation>
</comment>
<dbReference type="GO" id="GO:1902600">
    <property type="term" value="P:proton transmembrane transport"/>
    <property type="evidence" value="ECO:0007669"/>
    <property type="project" value="UniProtKB-KW"/>
</dbReference>
<dbReference type="Proteomes" id="UP001324115">
    <property type="component" value="Unassembled WGS sequence"/>
</dbReference>
<sequence length="425" mass="50025">MFLMSNSIVLCQNLIFTNQEVLRRNSSIFSAQLGGKRRWVSGFVPNAKNNSRHTKKRTWWQKFFFDEDGNWFGLKDDDMVENQLEVSSDEELSQGDKFEEWKRRAEAIVELREAQEDMMNEESRRWEDWFVDGNNHVSDSSWSQDWDSGVGNSREDVQADPSEMIPEKGFIESVRDLVIGEEDDDMLYEDRVFRFASLNSAKFLAVLIIIPWALDFLVHDYVLMPFLDRYVKTVPLAAQIFDVRRNQKLEMVKELKMDKARYRLEVEIGKSPSLSDEEVWWELRHKALELRDEWRLENRRAFANIWSDMVFGISLFILLYFNQTKVALLKFTGYKLLNNISDTGKALLIILITDIFLGYHSESGWQTLLEIIVEHYGLQVDQSTITIFICLVPVIIDACVKLWLFKFLPRLSPKVANIFREMKRH</sequence>
<evidence type="ECO:0000313" key="13">
    <source>
        <dbReference type="EMBL" id="KAK4564782.1"/>
    </source>
</evidence>
<keyword evidence="3" id="KW-0050">Antiport</keyword>
<comment type="caution">
    <text evidence="13">The sequence shown here is derived from an EMBL/GenBank/DDBJ whole genome shotgun (WGS) entry which is preliminary data.</text>
</comment>
<dbReference type="EMBL" id="JAXUIC010000011">
    <property type="protein sequence ID" value="KAK4564781.1"/>
    <property type="molecule type" value="Genomic_DNA"/>
</dbReference>
<keyword evidence="14" id="KW-1185">Reference proteome</keyword>
<evidence type="ECO:0000256" key="2">
    <source>
        <dbReference type="ARBA" id="ARBA00022448"/>
    </source>
</evidence>
<comment type="similarity">
    <text evidence="11">Belongs to the CemA family.</text>
</comment>
<dbReference type="GO" id="GO:0015297">
    <property type="term" value="F:antiporter activity"/>
    <property type="evidence" value="ECO:0007669"/>
    <property type="project" value="UniProtKB-KW"/>
</dbReference>
<evidence type="ECO:0008006" key="15">
    <source>
        <dbReference type="Google" id="ProtNLM"/>
    </source>
</evidence>
<evidence type="ECO:0000256" key="3">
    <source>
        <dbReference type="ARBA" id="ARBA00022449"/>
    </source>
</evidence>
<evidence type="ECO:0000256" key="5">
    <source>
        <dbReference type="ARBA" id="ARBA00022692"/>
    </source>
</evidence>
<dbReference type="EMBL" id="JAXUIC010000011">
    <property type="protein sequence ID" value="KAK4564782.1"/>
    <property type="molecule type" value="Genomic_DNA"/>
</dbReference>
<organism evidence="13 14">
    <name type="scientific">Quercus rubra</name>
    <name type="common">Northern red oak</name>
    <name type="synonym">Quercus borealis</name>
    <dbReference type="NCBI Taxonomy" id="3512"/>
    <lineage>
        <taxon>Eukaryota</taxon>
        <taxon>Viridiplantae</taxon>
        <taxon>Streptophyta</taxon>
        <taxon>Embryophyta</taxon>
        <taxon>Tracheophyta</taxon>
        <taxon>Spermatophyta</taxon>
        <taxon>Magnoliopsida</taxon>
        <taxon>eudicotyledons</taxon>
        <taxon>Gunneridae</taxon>
        <taxon>Pentapetalae</taxon>
        <taxon>rosids</taxon>
        <taxon>fabids</taxon>
        <taxon>Fagales</taxon>
        <taxon>Fagaceae</taxon>
        <taxon>Quercus</taxon>
    </lineage>
</organism>
<reference evidence="13 14" key="1">
    <citation type="journal article" date="2023" name="G3 (Bethesda)">
        <title>A haplotype-resolved chromosome-scale genome for Quercus rubra L. provides insights into the genetics of adaptive traits for red oak species.</title>
        <authorList>
            <person name="Kapoor B."/>
            <person name="Jenkins J."/>
            <person name="Schmutz J."/>
            <person name="Zhebentyayeva T."/>
            <person name="Kuelheim C."/>
            <person name="Coggeshall M."/>
            <person name="Heim C."/>
            <person name="Lasky J.R."/>
            <person name="Leites L."/>
            <person name="Islam-Faridi N."/>
            <person name="Romero-Severson J."/>
            <person name="DeLeo V.L."/>
            <person name="Lucas S.M."/>
            <person name="Lazic D."/>
            <person name="Gailing O."/>
            <person name="Carlson J."/>
            <person name="Staton M."/>
        </authorList>
    </citation>
    <scope>NUCLEOTIDE SEQUENCE [LARGE SCALE GENOMIC DNA]</scope>
    <source>
        <strain evidence="13">Pseudo-F2</strain>
    </source>
</reference>
<evidence type="ECO:0000256" key="12">
    <source>
        <dbReference type="SAM" id="Phobius"/>
    </source>
</evidence>
<dbReference type="Pfam" id="PF03040">
    <property type="entry name" value="CemA"/>
    <property type="match status" value="1"/>
</dbReference>
<dbReference type="GO" id="GO:0006813">
    <property type="term" value="P:potassium ion transport"/>
    <property type="evidence" value="ECO:0007669"/>
    <property type="project" value="UniProtKB-KW"/>
</dbReference>
<keyword evidence="8 12" id="KW-1133">Transmembrane helix</keyword>
<gene>
    <name evidence="13" type="ORF">RGQ29_006733</name>
</gene>
<keyword evidence="4" id="KW-0633">Potassium transport</keyword>
<evidence type="ECO:0000256" key="9">
    <source>
        <dbReference type="ARBA" id="ARBA00023065"/>
    </source>
</evidence>
<feature type="transmembrane region" description="Helical" evidence="12">
    <location>
        <begin position="301"/>
        <end position="321"/>
    </location>
</feature>
<dbReference type="GO" id="GO:0016020">
    <property type="term" value="C:membrane"/>
    <property type="evidence" value="ECO:0007669"/>
    <property type="project" value="UniProtKB-SubCell"/>
</dbReference>
<dbReference type="PANTHER" id="PTHR33650:SF1">
    <property type="entry name" value="CHLOROPLAST ENVELOPE MEMBRANE PROTEIN"/>
    <property type="match status" value="1"/>
</dbReference>
<evidence type="ECO:0000256" key="7">
    <source>
        <dbReference type="ARBA" id="ARBA00022958"/>
    </source>
</evidence>
<feature type="transmembrane region" description="Helical" evidence="12">
    <location>
        <begin position="385"/>
        <end position="404"/>
    </location>
</feature>
<feature type="transmembrane region" description="Helical" evidence="12">
    <location>
        <begin position="203"/>
        <end position="223"/>
    </location>
</feature>
<evidence type="ECO:0000256" key="6">
    <source>
        <dbReference type="ARBA" id="ARBA00022781"/>
    </source>
</evidence>
<protein>
    <recommendedName>
        <fullName evidence="15">Chloroplast envelope membrane protein</fullName>
    </recommendedName>
</protein>
<evidence type="ECO:0000256" key="10">
    <source>
        <dbReference type="ARBA" id="ARBA00023136"/>
    </source>
</evidence>